<gene>
    <name evidence="6" type="ORF">GIG_03317</name>
</gene>
<dbReference type="Pfam" id="PF13520">
    <property type="entry name" value="AA_permease_2"/>
    <property type="match status" value="1"/>
</dbReference>
<evidence type="ECO:0000256" key="2">
    <source>
        <dbReference type="ARBA" id="ARBA00022692"/>
    </source>
</evidence>
<dbReference type="eggNOG" id="COG0531">
    <property type="taxonomic scope" value="Bacteria"/>
</dbReference>
<accession>F9QE35</accession>
<evidence type="ECO:0000256" key="5">
    <source>
        <dbReference type="SAM" id="Phobius"/>
    </source>
</evidence>
<evidence type="ECO:0000313" key="7">
    <source>
        <dbReference type="Proteomes" id="UP000005055"/>
    </source>
</evidence>
<feature type="transmembrane region" description="Helical" evidence="5">
    <location>
        <begin position="43"/>
        <end position="68"/>
    </location>
</feature>
<proteinExistence type="predicted"/>
<dbReference type="GO" id="GO:0022857">
    <property type="term" value="F:transmembrane transporter activity"/>
    <property type="evidence" value="ECO:0007669"/>
    <property type="project" value="InterPro"/>
</dbReference>
<feature type="transmembrane region" description="Helical" evidence="5">
    <location>
        <begin position="395"/>
        <end position="419"/>
    </location>
</feature>
<dbReference type="GO" id="GO:0016020">
    <property type="term" value="C:membrane"/>
    <property type="evidence" value="ECO:0007669"/>
    <property type="project" value="UniProtKB-SubCell"/>
</dbReference>
<dbReference type="AlphaFoldDB" id="F9QE35"/>
<dbReference type="InterPro" id="IPR002293">
    <property type="entry name" value="AA/rel_permease1"/>
</dbReference>
<comment type="subcellular location">
    <subcellularLocation>
        <location evidence="1">Membrane</location>
        <topology evidence="1">Multi-pass membrane protein</topology>
    </subcellularLocation>
</comment>
<feature type="transmembrane region" description="Helical" evidence="5">
    <location>
        <begin position="479"/>
        <end position="502"/>
    </location>
</feature>
<feature type="transmembrane region" description="Helical" evidence="5">
    <location>
        <begin position="97"/>
        <end position="118"/>
    </location>
</feature>
<sequence length="509" mass="57701">MNKTKKEPKKLNFIFGMLLVIGSSIGAGIFFKSKSVLDFNNSSVIMSGISWAIASIIIIMMSFSLVGISAKSKGDLSFVGWSKSFNSWMTYQMSKNFAFYINLTLTYFFMPLFALMSIQDGLIAFNISASFNTKFDWLIWMILILIVILYLSFSAGLNIKIANIQNTITLILKLIAVLMSIVVAVVFFFEKKDQINIEILPKYSFDIKNTLHSYTFIPGLGVCLSWAGIFFAYDGFYVSTGIEKDLRKPESTPKILFFGLTIVTIIHLIMAIAMSLNGRGDFKEYLVFLSEKNLSWIFGLINIFIGVGVLGIVNGFCILIPRFVEELIKEKQIPYWHKLINKIDPKKPIIGIIYSLTMIVPIVIISFFVGSLLYPKTADEFFDNYGTGMSNVYNFANLLSDWISLIIFGFIAASCFGYARSLSKNKKWLKIMNYFIVFVIYFAIAANILSIFIDLSLYIYHYNNLSSIITNKELLNSKINGYIISISTLIIMILIMVVPAIFNKKKQRN</sequence>
<keyword evidence="4 5" id="KW-0472">Membrane</keyword>
<keyword evidence="7" id="KW-1185">Reference proteome</keyword>
<feature type="transmembrane region" description="Helical" evidence="5">
    <location>
        <begin position="296"/>
        <end position="320"/>
    </location>
</feature>
<reference evidence="6 7" key="1">
    <citation type="journal article" date="2011" name="J. Bacteriol.">
        <title>Genome Sequence of Duck Pathogen Mycoplasma anatis Strain 1340.</title>
        <authorList>
            <person name="Guo Z."/>
            <person name="Chen P."/>
            <person name="Ren P."/>
            <person name="Kuang S."/>
            <person name="Zhou Z."/>
            <person name="Li Z."/>
            <person name="Liu M."/>
            <person name="Shi D."/>
            <person name="Xiao Y."/>
            <person name="Wang X."/>
            <person name="Zhou R."/>
            <person name="Jin H."/>
            <person name="Bi D."/>
        </authorList>
    </citation>
    <scope>NUCLEOTIDE SEQUENCE [LARGE SCALE GENOMIC DNA]</scope>
    <source>
        <strain evidence="6 7">1340</strain>
    </source>
</reference>
<feature type="transmembrane region" description="Helical" evidence="5">
    <location>
        <begin position="255"/>
        <end position="276"/>
    </location>
</feature>
<dbReference type="RefSeq" id="WP_006886756.1">
    <property type="nucleotide sequence ID" value="NZ_AFVJ01000032.1"/>
</dbReference>
<feature type="transmembrane region" description="Helical" evidence="5">
    <location>
        <begin position="170"/>
        <end position="189"/>
    </location>
</feature>
<dbReference type="Proteomes" id="UP000005055">
    <property type="component" value="Unassembled WGS sequence"/>
</dbReference>
<protein>
    <submittedName>
        <fullName evidence="6">Putative amino acid permease</fullName>
    </submittedName>
</protein>
<keyword evidence="2 5" id="KW-0812">Transmembrane</keyword>
<feature type="transmembrane region" description="Helical" evidence="5">
    <location>
        <begin position="12"/>
        <end position="31"/>
    </location>
</feature>
<feature type="transmembrane region" description="Helical" evidence="5">
    <location>
        <begin position="211"/>
        <end position="234"/>
    </location>
</feature>
<dbReference type="GeneID" id="65654019"/>
<evidence type="ECO:0000313" key="6">
    <source>
        <dbReference type="EMBL" id="EGS28979.1"/>
    </source>
</evidence>
<feature type="transmembrane region" description="Helical" evidence="5">
    <location>
        <begin position="352"/>
        <end position="375"/>
    </location>
</feature>
<name>F9QE35_9BACT</name>
<feature type="transmembrane region" description="Helical" evidence="5">
    <location>
        <begin position="431"/>
        <end position="459"/>
    </location>
</feature>
<evidence type="ECO:0000256" key="4">
    <source>
        <dbReference type="ARBA" id="ARBA00023136"/>
    </source>
</evidence>
<comment type="caution">
    <text evidence="6">The sequence shown here is derived from an EMBL/GenBank/DDBJ whole genome shotgun (WGS) entry which is preliminary data.</text>
</comment>
<evidence type="ECO:0000256" key="3">
    <source>
        <dbReference type="ARBA" id="ARBA00022989"/>
    </source>
</evidence>
<organism evidence="6 7">
    <name type="scientific">Mycoplasmopsis anatis 1340</name>
    <dbReference type="NCBI Taxonomy" id="1034808"/>
    <lineage>
        <taxon>Bacteria</taxon>
        <taxon>Bacillati</taxon>
        <taxon>Mycoplasmatota</taxon>
        <taxon>Mycoplasmoidales</taxon>
        <taxon>Metamycoplasmataceae</taxon>
        <taxon>Mycoplasmopsis</taxon>
    </lineage>
</organism>
<feature type="transmembrane region" description="Helical" evidence="5">
    <location>
        <begin position="138"/>
        <end position="158"/>
    </location>
</feature>
<dbReference type="EMBL" id="AFVJ01000032">
    <property type="protein sequence ID" value="EGS28979.1"/>
    <property type="molecule type" value="Genomic_DNA"/>
</dbReference>
<dbReference type="Gene3D" id="1.20.1740.10">
    <property type="entry name" value="Amino acid/polyamine transporter I"/>
    <property type="match status" value="1"/>
</dbReference>
<dbReference type="STRING" id="1034808.GIG_03317"/>
<keyword evidence="3 5" id="KW-1133">Transmembrane helix</keyword>
<evidence type="ECO:0000256" key="1">
    <source>
        <dbReference type="ARBA" id="ARBA00004141"/>
    </source>
</evidence>